<dbReference type="Gene3D" id="2.60.40.780">
    <property type="entry name" value="von Hippel-Lindau disease tumour suppressor, beta domain"/>
    <property type="match status" value="1"/>
</dbReference>
<evidence type="ECO:0008006" key="4">
    <source>
        <dbReference type="Google" id="ProtNLM"/>
    </source>
</evidence>
<protein>
    <recommendedName>
        <fullName evidence="4">von Hippel-Lindau disease tumour suppressor beta domain-containing protein</fullName>
    </recommendedName>
</protein>
<reference evidence="2 3" key="1">
    <citation type="submission" date="2015-12" db="EMBL/GenBank/DDBJ databases">
        <title>Genome sequence of the marine Rhodobacteraceae strain O3.65, Candidatus Tritonibacter horizontis.</title>
        <authorList>
            <person name="Poehlein A."/>
            <person name="Giebel H.A."/>
            <person name="Voget S."/>
            <person name="Brinkhoff T."/>
        </authorList>
    </citation>
    <scope>NUCLEOTIDE SEQUENCE [LARGE SCALE GENOMIC DNA]</scope>
    <source>
        <strain evidence="2 3">O3.65</strain>
    </source>
</reference>
<dbReference type="SUPFAM" id="SSF49468">
    <property type="entry name" value="VHL"/>
    <property type="match status" value="1"/>
</dbReference>
<dbReference type="EMBL" id="LPUY01000064">
    <property type="protein sequence ID" value="KUP92937.1"/>
    <property type="molecule type" value="Genomic_DNA"/>
</dbReference>
<feature type="region of interest" description="Disordered" evidence="1">
    <location>
        <begin position="92"/>
        <end position="114"/>
    </location>
</feature>
<organism evidence="2 3">
    <name type="scientific">Tritonibacter horizontis</name>
    <dbReference type="NCBI Taxonomy" id="1768241"/>
    <lineage>
        <taxon>Bacteria</taxon>
        <taxon>Pseudomonadati</taxon>
        <taxon>Pseudomonadota</taxon>
        <taxon>Alphaproteobacteria</taxon>
        <taxon>Rhodobacterales</taxon>
        <taxon>Paracoccaceae</taxon>
        <taxon>Tritonibacter</taxon>
    </lineage>
</organism>
<sequence>MATYVVTDTTYDDATFWSSIVEDCAGHVLDFSQLPAKFEISINPRTCTLSIWNGARWFLVGEDGAQGRQACFGALTQLAFFTSLIAVDGRRYGETDGADPDPSAAEQIRPAEPNQTDAALLAGDGTEPRMPPLAAAKPEARAKARLEDASMPVAPPIRPGATPRTLTVQNTSDAPVDLCWIDAGGGRHRFVTLLPGDIRHQNIWSSDRWILRKSG</sequence>
<evidence type="ECO:0000313" key="2">
    <source>
        <dbReference type="EMBL" id="KUP92937.1"/>
    </source>
</evidence>
<dbReference type="RefSeq" id="WP_068243198.1">
    <property type="nucleotide sequence ID" value="NZ_LPUY01000064.1"/>
</dbReference>
<keyword evidence="3" id="KW-1185">Reference proteome</keyword>
<dbReference type="OrthoDB" id="8905713at2"/>
<evidence type="ECO:0000256" key="1">
    <source>
        <dbReference type="SAM" id="MobiDB-lite"/>
    </source>
</evidence>
<comment type="caution">
    <text evidence="2">The sequence shown here is derived from an EMBL/GenBank/DDBJ whole genome shotgun (WGS) entry which is preliminary data.</text>
</comment>
<dbReference type="Proteomes" id="UP000068382">
    <property type="component" value="Unassembled WGS sequence"/>
</dbReference>
<name>A0A132BYR4_9RHOB</name>
<gene>
    <name evidence="2" type="ORF">TRIHO_21960</name>
</gene>
<proteinExistence type="predicted"/>
<accession>A0A132BYR4</accession>
<evidence type="ECO:0000313" key="3">
    <source>
        <dbReference type="Proteomes" id="UP000068382"/>
    </source>
</evidence>
<dbReference type="InterPro" id="IPR036208">
    <property type="entry name" value="VHL_sf"/>
</dbReference>
<dbReference type="AlphaFoldDB" id="A0A132BYR4"/>
<dbReference type="InterPro" id="IPR037140">
    <property type="entry name" value="VHL_beta_dom_sf"/>
</dbReference>